<reference evidence="1 2" key="1">
    <citation type="journal article" date="2010" name="Proc. Natl. Acad. Sci. U.S.A.">
        <title>A Nitrospira metagenome illuminates the physiology and evolution of globally important nitrite-oxidizing bacteria.</title>
        <authorList>
            <person name="Lucker S."/>
            <person name="Wagner M."/>
            <person name="Maixner F."/>
            <person name="Pelletier E."/>
            <person name="Koch H."/>
            <person name="Vacherie B."/>
            <person name="Rattei T."/>
            <person name="Sinninghe Damste J."/>
            <person name="Spieck E."/>
            <person name="Le Paslier D."/>
            <person name="Daims H."/>
        </authorList>
    </citation>
    <scope>NUCLEOTIDE SEQUENCE [LARGE SCALE GENOMIC DNA]</scope>
</reference>
<dbReference type="KEGG" id="nde:NIDE2996"/>
<proteinExistence type="predicted"/>
<gene>
    <name evidence="1" type="ORF">NIDE2996</name>
</gene>
<evidence type="ECO:0000313" key="1">
    <source>
        <dbReference type="EMBL" id="CBK42692.1"/>
    </source>
</evidence>
<dbReference type="OrthoDB" id="5653355at2"/>
<protein>
    <recommendedName>
        <fullName evidence="3">Capsule polysaccharide biosynthesis protein</fullName>
    </recommendedName>
</protein>
<dbReference type="Proteomes" id="UP000001660">
    <property type="component" value="Chromosome"/>
</dbReference>
<dbReference type="STRING" id="330214.NIDE2996"/>
<evidence type="ECO:0000313" key="2">
    <source>
        <dbReference type="Proteomes" id="UP000001660"/>
    </source>
</evidence>
<organism evidence="1 2">
    <name type="scientific">Nitrospira defluvii</name>
    <dbReference type="NCBI Taxonomy" id="330214"/>
    <lineage>
        <taxon>Bacteria</taxon>
        <taxon>Pseudomonadati</taxon>
        <taxon>Nitrospirota</taxon>
        <taxon>Nitrospiria</taxon>
        <taxon>Nitrospirales</taxon>
        <taxon>Nitrospiraceae</taxon>
        <taxon>Nitrospira</taxon>
    </lineage>
</organism>
<dbReference type="SUPFAM" id="SSF53756">
    <property type="entry name" value="UDP-Glycosyltransferase/glycogen phosphorylase"/>
    <property type="match status" value="1"/>
</dbReference>
<name>D8PHF5_9BACT</name>
<keyword evidence="2" id="KW-1185">Reference proteome</keyword>
<evidence type="ECO:0008006" key="3">
    <source>
        <dbReference type="Google" id="ProtNLM"/>
    </source>
</evidence>
<dbReference type="HOGENOM" id="CLU_484584_0_0_0"/>
<dbReference type="AlphaFoldDB" id="D8PHF5"/>
<sequence>MTHRNWKSSLKRVLSRAHVLPAARALQYHLRKSVDREFRNQEAGLDQAFRRFAADYGAAFRRAAPPESSDDQRVLVVSSGSLGQLVEIALVTAFRLAGYRPVILTDYDRWMGAYYREIGVQEHLYWDDCFRQVPMAEAVHVMASIGSFEQLIKADYCGARVGKYAASTVLRHLRVGRLDLSDRSVRDALLPFLHRAMCYARTAEAIVDTLRPQLVLSVDTGYSPRGELFDLCLAAGIDTITWNAAHRNNQLMLKRYSRGNREVHPASLSDSTWGELQAKPWTEADRNLLRRELVGSYTSGEWYSEVGTQFHTKLEDPAQVRRTLGLEDGKKTVVIFPHIFWDGTFFYGTDLFESYEEWFVETMKVAYANPCVNWIVKIHPANIVKNMRDGVGSEPSELTAIRSLGGSPPPHVRIIQPDSRLSTLSLYSVMDYCVTVRGTVGIEAASFGIPVLTAGTGRYDRLGFTVDSESRGQYLDRLAHIQDLPSLTARERELAERFAYGVFIARPLTLRAVALEYQRDAKASLQTRVCLPKGQELHAAADLRALAAWIQSGEEDFLSPHA</sequence>
<dbReference type="eggNOG" id="COG0438">
    <property type="taxonomic scope" value="Bacteria"/>
</dbReference>
<dbReference type="EMBL" id="FP929003">
    <property type="protein sequence ID" value="CBK42692.1"/>
    <property type="molecule type" value="Genomic_DNA"/>
</dbReference>
<accession>D8PHF5</accession>